<comment type="caution">
    <text evidence="1">The sequence shown here is derived from an EMBL/GenBank/DDBJ whole genome shotgun (WGS) entry which is preliminary data.</text>
</comment>
<organism evidence="1 2">
    <name type="scientific">Enterovibrio qingdaonensis</name>
    <dbReference type="NCBI Taxonomy" id="2899818"/>
    <lineage>
        <taxon>Bacteria</taxon>
        <taxon>Pseudomonadati</taxon>
        <taxon>Pseudomonadota</taxon>
        <taxon>Gammaproteobacteria</taxon>
        <taxon>Vibrionales</taxon>
        <taxon>Vibrionaceae</taxon>
        <taxon>Enterovibrio</taxon>
    </lineage>
</organism>
<evidence type="ECO:0000313" key="1">
    <source>
        <dbReference type="EMBL" id="MDD1783949.1"/>
    </source>
</evidence>
<reference evidence="1" key="1">
    <citation type="submission" date="2021-12" db="EMBL/GenBank/DDBJ databases">
        <title>Enterovibrio ZSDZ35 sp. nov. and Enterovibrio ZSDZ42 sp. nov., isolated from coastal seawater in Qingdao.</title>
        <authorList>
            <person name="Zhang P."/>
        </authorList>
    </citation>
    <scope>NUCLEOTIDE SEQUENCE</scope>
    <source>
        <strain evidence="1">ZSDZ35</strain>
    </source>
</reference>
<dbReference type="RefSeq" id="WP_274145204.1">
    <property type="nucleotide sequence ID" value="NZ_JAJUBB010000026.1"/>
</dbReference>
<name>A0ABT5QSR3_9GAMM</name>
<sequence>MSTRNSLTDWVTMSLILALLLGGVSIRLSAPAPSQGIYEEGSAERLLVGFLKKHGFSQFKSVHYTEDAGIKGLQVSLPRCDGYMALLVLPDGDELVGLWQTLIANANYNSKYIFDGNTYSEFPRAIFWLKTMLHAVTIKMGRSSSFYPGPAFAVAYPKQCAFVERLPFNEVVLKGGFQ</sequence>
<dbReference type="EMBL" id="JAJUBB010000026">
    <property type="protein sequence ID" value="MDD1783949.1"/>
    <property type="molecule type" value="Genomic_DNA"/>
</dbReference>
<evidence type="ECO:0000313" key="2">
    <source>
        <dbReference type="Proteomes" id="UP001149821"/>
    </source>
</evidence>
<accession>A0ABT5QSR3</accession>
<keyword evidence="2" id="KW-1185">Reference proteome</keyword>
<proteinExistence type="predicted"/>
<gene>
    <name evidence="1" type="ORF">LRP49_22475</name>
</gene>
<protein>
    <submittedName>
        <fullName evidence="1">Uncharacterized protein</fullName>
    </submittedName>
</protein>
<dbReference type="Proteomes" id="UP001149821">
    <property type="component" value="Unassembled WGS sequence"/>
</dbReference>